<dbReference type="AlphaFoldDB" id="A0A9Q1Q9B1"/>
<dbReference type="PANTHER" id="PTHR35099">
    <property type="entry name" value="OS02G0182700 PROTEIN"/>
    <property type="match status" value="1"/>
</dbReference>
<sequence length="256" mass="28368">MKDEWWLKAAIYDDILVAELLLRLKDSISGDPSSSCCVLPPSWGVRQPRSSVDKKKETPRRSPTTPLSFAASDGCDDSSDHHRRRRHLDAAASGAGCSHSSDRFRSKVSVATEAPATTSKRPRRKKTFAELKEEESSLLKERTYLKKELAALRLTLKEQRSINENLKRLKLDLRVESRFKPESNSAGHEERNSNDNGESEAGSSNVSRQVKTEDADSCPATPKAVTCQEPICVLPDLNMMPAEESSVQEGIVGIMS</sequence>
<feature type="compositionally biased region" description="Basic and acidic residues" evidence="1">
    <location>
        <begin position="51"/>
        <end position="60"/>
    </location>
</feature>
<organism evidence="2 3">
    <name type="scientific">Carnegiea gigantea</name>
    <dbReference type="NCBI Taxonomy" id="171969"/>
    <lineage>
        <taxon>Eukaryota</taxon>
        <taxon>Viridiplantae</taxon>
        <taxon>Streptophyta</taxon>
        <taxon>Embryophyta</taxon>
        <taxon>Tracheophyta</taxon>
        <taxon>Spermatophyta</taxon>
        <taxon>Magnoliopsida</taxon>
        <taxon>eudicotyledons</taxon>
        <taxon>Gunneridae</taxon>
        <taxon>Pentapetalae</taxon>
        <taxon>Caryophyllales</taxon>
        <taxon>Cactineae</taxon>
        <taxon>Cactaceae</taxon>
        <taxon>Cactoideae</taxon>
        <taxon>Echinocereeae</taxon>
        <taxon>Carnegiea</taxon>
    </lineage>
</organism>
<feature type="compositionally biased region" description="Basic and acidic residues" evidence="1">
    <location>
        <begin position="180"/>
        <end position="193"/>
    </location>
</feature>
<feature type="region of interest" description="Disordered" evidence="1">
    <location>
        <begin position="29"/>
        <end position="133"/>
    </location>
</feature>
<feature type="region of interest" description="Disordered" evidence="1">
    <location>
        <begin position="180"/>
        <end position="222"/>
    </location>
</feature>
<proteinExistence type="predicted"/>
<comment type="caution">
    <text evidence="2">The sequence shown here is derived from an EMBL/GenBank/DDBJ whole genome shotgun (WGS) entry which is preliminary data.</text>
</comment>
<reference evidence="2" key="1">
    <citation type="submission" date="2022-04" db="EMBL/GenBank/DDBJ databases">
        <title>Carnegiea gigantea Genome sequencing and assembly v2.</title>
        <authorList>
            <person name="Copetti D."/>
            <person name="Sanderson M.J."/>
            <person name="Burquez A."/>
            <person name="Wojciechowski M.F."/>
        </authorList>
    </citation>
    <scope>NUCLEOTIDE SEQUENCE</scope>
    <source>
        <strain evidence="2">SGP5-SGP5p</strain>
        <tissue evidence="2">Aerial part</tissue>
    </source>
</reference>
<feature type="compositionally biased region" description="Low complexity" evidence="1">
    <location>
        <begin position="90"/>
        <end position="99"/>
    </location>
</feature>
<dbReference type="Proteomes" id="UP001153076">
    <property type="component" value="Unassembled WGS sequence"/>
</dbReference>
<dbReference type="EMBL" id="JAKOGI010000518">
    <property type="protein sequence ID" value="KAJ8433753.1"/>
    <property type="molecule type" value="Genomic_DNA"/>
</dbReference>
<evidence type="ECO:0000256" key="1">
    <source>
        <dbReference type="SAM" id="MobiDB-lite"/>
    </source>
</evidence>
<keyword evidence="3" id="KW-1185">Reference proteome</keyword>
<dbReference type="OrthoDB" id="1724644at2759"/>
<evidence type="ECO:0000313" key="3">
    <source>
        <dbReference type="Proteomes" id="UP001153076"/>
    </source>
</evidence>
<dbReference type="PANTHER" id="PTHR35099:SF2">
    <property type="entry name" value="OS02G0182700 PROTEIN"/>
    <property type="match status" value="1"/>
</dbReference>
<protein>
    <submittedName>
        <fullName evidence="2">Uncharacterized protein</fullName>
    </submittedName>
</protein>
<accession>A0A9Q1Q9B1</accession>
<name>A0A9Q1Q9B1_9CARY</name>
<evidence type="ECO:0000313" key="2">
    <source>
        <dbReference type="EMBL" id="KAJ8433753.1"/>
    </source>
</evidence>
<gene>
    <name evidence="2" type="ORF">Cgig2_026574</name>
</gene>